<dbReference type="SUPFAM" id="SSF48371">
    <property type="entry name" value="ARM repeat"/>
    <property type="match status" value="1"/>
</dbReference>
<proteinExistence type="predicted"/>
<evidence type="ECO:0000313" key="2">
    <source>
        <dbReference type="EMBL" id="GAF77513.1"/>
    </source>
</evidence>
<dbReference type="AlphaFoldDB" id="X0S909"/>
<dbReference type="Pfam" id="PF13646">
    <property type="entry name" value="HEAT_2"/>
    <property type="match status" value="1"/>
</dbReference>
<dbReference type="InterPro" id="IPR016024">
    <property type="entry name" value="ARM-type_fold"/>
</dbReference>
<dbReference type="SMART" id="SM00567">
    <property type="entry name" value="EZ_HEAT"/>
    <property type="match status" value="3"/>
</dbReference>
<protein>
    <recommendedName>
        <fullName evidence="3">HEAT repeat domain-containing protein</fullName>
    </recommendedName>
</protein>
<reference evidence="2" key="1">
    <citation type="journal article" date="2014" name="Front. Microbiol.">
        <title>High frequency of phylogenetically diverse reductive dehalogenase-homologous genes in deep subseafloor sedimentary metagenomes.</title>
        <authorList>
            <person name="Kawai M."/>
            <person name="Futagami T."/>
            <person name="Toyoda A."/>
            <person name="Takaki Y."/>
            <person name="Nishi S."/>
            <person name="Hori S."/>
            <person name="Arai W."/>
            <person name="Tsubouchi T."/>
            <person name="Morono Y."/>
            <person name="Uchiyama I."/>
            <person name="Ito T."/>
            <person name="Fujiyama A."/>
            <person name="Inagaki F."/>
            <person name="Takami H."/>
        </authorList>
    </citation>
    <scope>NUCLEOTIDE SEQUENCE</scope>
    <source>
        <strain evidence="2">Expedition CK06-06</strain>
    </source>
</reference>
<dbReference type="InterPro" id="IPR011989">
    <property type="entry name" value="ARM-like"/>
</dbReference>
<evidence type="ECO:0008006" key="3">
    <source>
        <dbReference type="Google" id="ProtNLM"/>
    </source>
</evidence>
<dbReference type="EMBL" id="BARS01009640">
    <property type="protein sequence ID" value="GAF77513.1"/>
    <property type="molecule type" value="Genomic_DNA"/>
</dbReference>
<dbReference type="PANTHER" id="PTHR12697:SF5">
    <property type="entry name" value="DEOXYHYPUSINE HYDROXYLASE"/>
    <property type="match status" value="1"/>
</dbReference>
<dbReference type="GO" id="GO:0016491">
    <property type="term" value="F:oxidoreductase activity"/>
    <property type="evidence" value="ECO:0007669"/>
    <property type="project" value="TreeGrafter"/>
</dbReference>
<dbReference type="InterPro" id="IPR004155">
    <property type="entry name" value="PBS_lyase_HEAT"/>
</dbReference>
<organism evidence="2">
    <name type="scientific">marine sediment metagenome</name>
    <dbReference type="NCBI Taxonomy" id="412755"/>
    <lineage>
        <taxon>unclassified sequences</taxon>
        <taxon>metagenomes</taxon>
        <taxon>ecological metagenomes</taxon>
    </lineage>
</organism>
<dbReference type="PANTHER" id="PTHR12697">
    <property type="entry name" value="PBS LYASE HEAT-LIKE PROTEIN"/>
    <property type="match status" value="1"/>
</dbReference>
<evidence type="ECO:0000256" key="1">
    <source>
        <dbReference type="ARBA" id="ARBA00045876"/>
    </source>
</evidence>
<feature type="non-terminal residue" evidence="2">
    <location>
        <position position="1"/>
    </location>
</feature>
<comment type="caution">
    <text evidence="2">The sequence shown here is derived from an EMBL/GenBank/DDBJ whole genome shotgun (WGS) entry which is preliminary data.</text>
</comment>
<comment type="function">
    <text evidence="1">Catalyzes the hydroxylation of the N(6)-(4-aminobutyl)-L-lysine intermediate produced by deoxyhypusine synthase/DHPS on a critical lysine of the eukaryotic translation initiation factor 5A/eIF-5A. This is the second step of the post-translational modification of that lysine into an unusual amino acid residue named hypusine. Hypusination is unique to mature eIF-5A factor and is essential for its function.</text>
</comment>
<accession>X0S909</accession>
<gene>
    <name evidence="2" type="ORF">S01H1_18084</name>
</gene>
<dbReference type="InterPro" id="IPR021133">
    <property type="entry name" value="HEAT_type_2"/>
</dbReference>
<dbReference type="Gene3D" id="1.25.10.10">
    <property type="entry name" value="Leucine-rich Repeat Variant"/>
    <property type="match status" value="2"/>
</dbReference>
<dbReference type="PROSITE" id="PS50077">
    <property type="entry name" value="HEAT_REPEAT"/>
    <property type="match status" value="1"/>
</dbReference>
<sequence length="274" mass="30379">ELALFEQAWKTIEPKRRRQIIYRLVELAEDNFELDFDDIFKSHLKDEDADVQSKAIEGLWESEETCLIAPLIELLAPESPEKVQATAATALGTFAMLAELDKLRPHHKTKVCRALLGVIEDTSRSLEIKRRALEAAAPLSLPQMEKAIARAYQSGVPRLKTSAIFAMGKNCDPRWLPILIKELTSADAEIRYEAASACGELEEKEAVPYLSELTTDPDVDVQMAAIQALGKIGGPEAKDSLERCLTDDSEAIQQAAEEALKELEAGEDPLSFQM</sequence>
<name>X0S909_9ZZZZ</name>